<sequence>MLSQILRRSLAPIPLICESALTDQNFVSRVFFRYAWSKNSLNQYPCQVANILIATCSGAAPLYPLLDPDPNNQTSLNNHYPGPTPSGQSPCACSYPLYNLLSACGDCQLKSVVPDAYPKYEDWAANCSSFNQAQSWPLTVPNTTTIPLWATLTNSISGGGRWSYGLSYALSRGSVTLNPSISPATSSGLSSTSSPISTAVHCPAIPKNHTGAISAGAAVAGLVVGALVAVAFVYAYNKWQVHGSPPSWKRAQAKSQGGRPGAPSRSASQTQQRQNTDPPITPFVLQPDVSPLTPSSAGSKVSPSRHVSTSEVPMLAHPILHRSMPSTSAQSSSSTTHESSQPIQMIQPVISTIPTADPPAYERKI</sequence>
<name>A0A166FXU5_9AGAM</name>
<keyword evidence="4" id="KW-1185">Reference proteome</keyword>
<protein>
    <submittedName>
        <fullName evidence="3">Uncharacterized protein</fullName>
    </submittedName>
</protein>
<dbReference type="EMBL" id="KV428024">
    <property type="protein sequence ID" value="KZT41105.1"/>
    <property type="molecule type" value="Genomic_DNA"/>
</dbReference>
<feature type="compositionally biased region" description="Polar residues" evidence="1">
    <location>
        <begin position="292"/>
        <end position="310"/>
    </location>
</feature>
<evidence type="ECO:0000313" key="3">
    <source>
        <dbReference type="EMBL" id="KZT41105.1"/>
    </source>
</evidence>
<evidence type="ECO:0000256" key="2">
    <source>
        <dbReference type="SAM" id="Phobius"/>
    </source>
</evidence>
<proteinExistence type="predicted"/>
<keyword evidence="2" id="KW-0812">Transmembrane</keyword>
<dbReference type="Proteomes" id="UP000076798">
    <property type="component" value="Unassembled WGS sequence"/>
</dbReference>
<feature type="compositionally biased region" description="Polar residues" evidence="1">
    <location>
        <begin position="341"/>
        <end position="354"/>
    </location>
</feature>
<dbReference type="AlphaFoldDB" id="A0A166FXU5"/>
<organism evidence="3 4">
    <name type="scientific">Sistotremastrum suecicum HHB10207 ss-3</name>
    <dbReference type="NCBI Taxonomy" id="1314776"/>
    <lineage>
        <taxon>Eukaryota</taxon>
        <taxon>Fungi</taxon>
        <taxon>Dikarya</taxon>
        <taxon>Basidiomycota</taxon>
        <taxon>Agaricomycotina</taxon>
        <taxon>Agaricomycetes</taxon>
        <taxon>Sistotremastrales</taxon>
        <taxon>Sistotremastraceae</taxon>
        <taxon>Sistotremastrum</taxon>
    </lineage>
</organism>
<evidence type="ECO:0000256" key="1">
    <source>
        <dbReference type="SAM" id="MobiDB-lite"/>
    </source>
</evidence>
<dbReference type="STRING" id="1314776.A0A166FXU5"/>
<dbReference type="OrthoDB" id="2796893at2759"/>
<feature type="transmembrane region" description="Helical" evidence="2">
    <location>
        <begin position="212"/>
        <end position="236"/>
    </location>
</feature>
<gene>
    <name evidence="3" type="ORF">SISSUDRAFT_369080</name>
</gene>
<evidence type="ECO:0000313" key="4">
    <source>
        <dbReference type="Proteomes" id="UP000076798"/>
    </source>
</evidence>
<accession>A0A166FXU5</accession>
<reference evidence="3 4" key="1">
    <citation type="journal article" date="2016" name="Mol. Biol. Evol.">
        <title>Comparative Genomics of Early-Diverging Mushroom-Forming Fungi Provides Insights into the Origins of Lignocellulose Decay Capabilities.</title>
        <authorList>
            <person name="Nagy L.G."/>
            <person name="Riley R."/>
            <person name="Tritt A."/>
            <person name="Adam C."/>
            <person name="Daum C."/>
            <person name="Floudas D."/>
            <person name="Sun H."/>
            <person name="Yadav J.S."/>
            <person name="Pangilinan J."/>
            <person name="Larsson K.H."/>
            <person name="Matsuura K."/>
            <person name="Barry K."/>
            <person name="Labutti K."/>
            <person name="Kuo R."/>
            <person name="Ohm R.A."/>
            <person name="Bhattacharya S.S."/>
            <person name="Shirouzu T."/>
            <person name="Yoshinaga Y."/>
            <person name="Martin F.M."/>
            <person name="Grigoriev I.V."/>
            <person name="Hibbett D.S."/>
        </authorList>
    </citation>
    <scope>NUCLEOTIDE SEQUENCE [LARGE SCALE GENOMIC DNA]</scope>
    <source>
        <strain evidence="3 4">HHB10207 ss-3</strain>
    </source>
</reference>
<feature type="compositionally biased region" description="Polar residues" evidence="1">
    <location>
        <begin position="265"/>
        <end position="278"/>
    </location>
</feature>
<feature type="region of interest" description="Disordered" evidence="1">
    <location>
        <begin position="323"/>
        <end position="365"/>
    </location>
</feature>
<keyword evidence="2" id="KW-1133">Transmembrane helix</keyword>
<keyword evidence="2" id="KW-0472">Membrane</keyword>
<feature type="compositionally biased region" description="Low complexity" evidence="1">
    <location>
        <begin position="323"/>
        <end position="340"/>
    </location>
</feature>
<feature type="region of interest" description="Disordered" evidence="1">
    <location>
        <begin position="243"/>
        <end position="310"/>
    </location>
</feature>